<name>A0A482PDF1_CITRO</name>
<keyword evidence="8" id="KW-0408">Iron</keyword>
<dbReference type="Pfam" id="PF04324">
    <property type="entry name" value="Fer2_BFD"/>
    <property type="match status" value="1"/>
</dbReference>
<dbReference type="Pfam" id="PF00384">
    <property type="entry name" value="Molybdopterin"/>
    <property type="match status" value="1"/>
</dbReference>
<evidence type="ECO:0000256" key="4">
    <source>
        <dbReference type="ARBA" id="ARBA00022485"/>
    </source>
</evidence>
<dbReference type="InterPro" id="IPR009010">
    <property type="entry name" value="Asp_de-COase-like_dom_sf"/>
</dbReference>
<keyword evidence="4" id="KW-0004">4Fe-4S</keyword>
<dbReference type="Gene3D" id="1.10.10.1100">
    <property type="entry name" value="BFD-like [2Fe-2S]-binding domain"/>
    <property type="match status" value="1"/>
</dbReference>
<protein>
    <submittedName>
        <fullName evidence="12">Nitrate reductase</fullName>
    </submittedName>
</protein>
<dbReference type="GO" id="GO:0016491">
    <property type="term" value="F:oxidoreductase activity"/>
    <property type="evidence" value="ECO:0007669"/>
    <property type="project" value="UniProtKB-KW"/>
</dbReference>
<keyword evidence="6" id="KW-0479">Metal-binding</keyword>
<dbReference type="SMART" id="SM00926">
    <property type="entry name" value="Molybdop_Fe4S4"/>
    <property type="match status" value="1"/>
</dbReference>
<dbReference type="Gene3D" id="3.40.50.740">
    <property type="match status" value="1"/>
</dbReference>
<evidence type="ECO:0000256" key="8">
    <source>
        <dbReference type="ARBA" id="ARBA00023004"/>
    </source>
</evidence>
<dbReference type="Pfam" id="PF01568">
    <property type="entry name" value="Molydop_binding"/>
    <property type="match status" value="1"/>
</dbReference>
<evidence type="ECO:0000256" key="7">
    <source>
        <dbReference type="ARBA" id="ARBA00023002"/>
    </source>
</evidence>
<evidence type="ECO:0000256" key="6">
    <source>
        <dbReference type="ARBA" id="ARBA00022723"/>
    </source>
</evidence>
<dbReference type="CDD" id="cd02754">
    <property type="entry name" value="MopB_Nitrate-R-NapA-like"/>
    <property type="match status" value="1"/>
</dbReference>
<dbReference type="Gene3D" id="2.20.25.90">
    <property type="entry name" value="ADC-like domains"/>
    <property type="match status" value="1"/>
</dbReference>
<dbReference type="CDD" id="cd02791">
    <property type="entry name" value="MopB_CT_Nitrate-R-NapA-like"/>
    <property type="match status" value="1"/>
</dbReference>
<dbReference type="PROSITE" id="PS51669">
    <property type="entry name" value="4FE4S_MOW_BIS_MGD"/>
    <property type="match status" value="1"/>
</dbReference>
<dbReference type="RefSeq" id="WP_374952012.1">
    <property type="nucleotide sequence ID" value="NZ_CP038008.1"/>
</dbReference>
<dbReference type="InterPro" id="IPR006963">
    <property type="entry name" value="Mopterin_OxRdtase_4Fe-4S_dom"/>
</dbReference>
<keyword evidence="10" id="KW-0534">Nitrate assimilation</keyword>
<evidence type="ECO:0000256" key="5">
    <source>
        <dbReference type="ARBA" id="ARBA00022505"/>
    </source>
</evidence>
<dbReference type="GO" id="GO:0042128">
    <property type="term" value="P:nitrate assimilation"/>
    <property type="evidence" value="ECO:0007669"/>
    <property type="project" value="UniProtKB-KW"/>
</dbReference>
<dbReference type="GO" id="GO:0051539">
    <property type="term" value="F:4 iron, 4 sulfur cluster binding"/>
    <property type="evidence" value="ECO:0007669"/>
    <property type="project" value="UniProtKB-KW"/>
</dbReference>
<evidence type="ECO:0000256" key="1">
    <source>
        <dbReference type="ARBA" id="ARBA00001942"/>
    </source>
</evidence>
<sequence length="860" mass="92682">MSETRTTCPYCGVGCGVIAGVSEKGITIKGDPQHPANAGRLCVKGAALAETTALTGRLLHPQVDGERVSWRQALETAGQRLKTIIDHHGPNAVAFYASGQLLTEDYYAANKLMKGFIGAANIDTNSRLCMSSAVTGYKRAFGEDVVPCSYEDVEQSDLVILVGSNAAWTHPVLYQRLAQAKAVRPAMRVVVIDPRRTATCDIADLHLPLAPGSDAGLFVGLLNAIHQSGLTKSDFAGAPEALALAEAWSPARVAQFCGLEPQAVTAFYDWFISAPTAITLYCMGINQSASGSDKCSAIINAHLASGKFDRAGCGPFSLTGQPNAMGGREVGGLATQLAAHMNFEPDDLSRVARFWGTERLAQTPGLMAVDLFAAIAAGEVKAVWIMGTNPAVSLPDSHAVSQALAACPLVIVSEVVARTDTSRFAHIRFPALAWGEKEGTVTNSERRISRQRAFLPAPGEARADWWIIAQMAKRLGFAAAFDWPDAWAVFREHAALSGFENNGERAFDISALADLSREQWQAMTPVRWPLSRTPDAPQRWRRLRMAPVAPQGMKAQCDALYPLVLNSGRIRDQWHTMTRTGNVPRLMQHISEPTVELAPGDAERLQLTDGGLCRIHSVRGVMVARVAILPGQRPGSAFAPMHWNDRFARQGRVNALVAAVCDPHSGQPESKQTAVRITPWQPRWQGELFSREALSLPPFVHGWRKAAPCGQRYVLAADRLPADWLENHCIAEGWQVQRAATPQSLHLLAWHNGELMLGLWSGAARPEVDEALIIQAFRAPPESAQGRQALLRGKAGSERADPGAIVCSCFSVGEKAIAQAIAGGCDSVSALGKTLRCGTNCGSCIPELQALLNQTLPCRN</sequence>
<dbReference type="PANTHER" id="PTHR43105">
    <property type="entry name" value="RESPIRATORY NITRATE REDUCTASE"/>
    <property type="match status" value="1"/>
</dbReference>
<proteinExistence type="inferred from homology"/>
<reference evidence="12" key="1">
    <citation type="submission" date="2019-03" db="EMBL/GenBank/DDBJ databases">
        <title>Complete genome sequence of enteropathogenic Citrobacter rodentium strain DBS100.</title>
        <authorList>
            <person name="Popov G."/>
            <person name="Fiebig A."/>
            <person name="Shideler S."/>
            <person name="Coombes B."/>
            <person name="Savchenko A."/>
        </authorList>
    </citation>
    <scope>NUCLEOTIDE SEQUENCE</scope>
    <source>
        <strain evidence="12">DBS100</strain>
    </source>
</reference>
<evidence type="ECO:0000313" key="12">
    <source>
        <dbReference type="EMBL" id="QBY28345.1"/>
    </source>
</evidence>
<dbReference type="InterPro" id="IPR041957">
    <property type="entry name" value="CT_Nitrate-R-NapA-like"/>
</dbReference>
<dbReference type="InterPro" id="IPR006656">
    <property type="entry name" value="Mopterin_OxRdtase"/>
</dbReference>
<comment type="similarity">
    <text evidence="3">Belongs to the prokaryotic molybdopterin-containing oxidoreductase family. NasA/NapA/NarB subfamily.</text>
</comment>
<comment type="cofactor">
    <cofactor evidence="1">
        <name>Mo-bis(molybdopterin guanine dinucleotide)</name>
        <dbReference type="ChEBI" id="CHEBI:60539"/>
    </cofactor>
</comment>
<comment type="cofactor">
    <cofactor evidence="2">
        <name>[4Fe-4S] cluster</name>
        <dbReference type="ChEBI" id="CHEBI:49883"/>
    </cofactor>
</comment>
<evidence type="ECO:0000256" key="2">
    <source>
        <dbReference type="ARBA" id="ARBA00001966"/>
    </source>
</evidence>
<dbReference type="InterPro" id="IPR006657">
    <property type="entry name" value="MoPterin_dinucl-bd_dom"/>
</dbReference>
<keyword evidence="5" id="KW-0500">Molybdenum</keyword>
<dbReference type="GO" id="GO:1990204">
    <property type="term" value="C:oxidoreductase complex"/>
    <property type="evidence" value="ECO:0007669"/>
    <property type="project" value="UniProtKB-ARBA"/>
</dbReference>
<dbReference type="GO" id="GO:0043546">
    <property type="term" value="F:molybdopterin cofactor binding"/>
    <property type="evidence" value="ECO:0007669"/>
    <property type="project" value="InterPro"/>
</dbReference>
<evidence type="ECO:0000256" key="3">
    <source>
        <dbReference type="ARBA" id="ARBA00008747"/>
    </source>
</evidence>
<keyword evidence="7" id="KW-0560">Oxidoreductase</keyword>
<dbReference type="SUPFAM" id="SSF53706">
    <property type="entry name" value="Formate dehydrogenase/DMSO reductase, domains 1-3"/>
    <property type="match status" value="1"/>
</dbReference>
<dbReference type="GO" id="GO:0046872">
    <property type="term" value="F:metal ion binding"/>
    <property type="evidence" value="ECO:0007669"/>
    <property type="project" value="UniProtKB-KW"/>
</dbReference>
<dbReference type="PANTHER" id="PTHR43105:SF9">
    <property type="entry name" value="NADPH-FE(3+) OXIDOREDUCTASE SUBUNIT ALPHA"/>
    <property type="match status" value="1"/>
</dbReference>
<organism evidence="12">
    <name type="scientific">Citrobacter rodentium</name>
    <dbReference type="NCBI Taxonomy" id="67825"/>
    <lineage>
        <taxon>Bacteria</taxon>
        <taxon>Pseudomonadati</taxon>
        <taxon>Pseudomonadota</taxon>
        <taxon>Gammaproteobacteria</taxon>
        <taxon>Enterobacterales</taxon>
        <taxon>Enterobacteriaceae</taxon>
        <taxon>Citrobacter</taxon>
    </lineage>
</organism>
<dbReference type="EMBL" id="CP038008">
    <property type="protein sequence ID" value="QBY28345.1"/>
    <property type="molecule type" value="Genomic_DNA"/>
</dbReference>
<dbReference type="InterPro" id="IPR027467">
    <property type="entry name" value="MopterinOxRdtase_cofactor_BS"/>
</dbReference>
<dbReference type="SUPFAM" id="SSF50692">
    <property type="entry name" value="ADC-like"/>
    <property type="match status" value="1"/>
</dbReference>
<dbReference type="PROSITE" id="PS00551">
    <property type="entry name" value="MOLYBDOPTERIN_PROK_1"/>
    <property type="match status" value="1"/>
</dbReference>
<dbReference type="InterPro" id="IPR050123">
    <property type="entry name" value="Prok_molybdopt-oxidoreductase"/>
</dbReference>
<dbReference type="GO" id="GO:0016020">
    <property type="term" value="C:membrane"/>
    <property type="evidence" value="ECO:0007669"/>
    <property type="project" value="TreeGrafter"/>
</dbReference>
<evidence type="ECO:0000256" key="10">
    <source>
        <dbReference type="ARBA" id="ARBA00023063"/>
    </source>
</evidence>
<dbReference type="Gene3D" id="3.40.228.10">
    <property type="entry name" value="Dimethylsulfoxide Reductase, domain 2"/>
    <property type="match status" value="1"/>
</dbReference>
<evidence type="ECO:0000259" key="11">
    <source>
        <dbReference type="PROSITE" id="PS51669"/>
    </source>
</evidence>
<dbReference type="InterPro" id="IPR007419">
    <property type="entry name" value="BFD-like_2Fe2S-bd_dom"/>
</dbReference>
<gene>
    <name evidence="12" type="ORF">E2R62_05460</name>
</gene>
<dbReference type="Gene3D" id="2.40.40.20">
    <property type="match status" value="1"/>
</dbReference>
<feature type="domain" description="4Fe-4S Mo/W bis-MGD-type" evidence="11">
    <location>
        <begin position="1"/>
        <end position="56"/>
    </location>
</feature>
<dbReference type="AlphaFoldDB" id="A0A482PDF1"/>
<evidence type="ECO:0000256" key="9">
    <source>
        <dbReference type="ARBA" id="ARBA00023014"/>
    </source>
</evidence>
<accession>A0A482PDF1</accession>
<dbReference type="GO" id="GO:0045333">
    <property type="term" value="P:cellular respiration"/>
    <property type="evidence" value="ECO:0007669"/>
    <property type="project" value="UniProtKB-ARBA"/>
</dbReference>
<dbReference type="Pfam" id="PF04879">
    <property type="entry name" value="Molybdop_Fe4S4"/>
    <property type="match status" value="1"/>
</dbReference>
<dbReference type="InterPro" id="IPR041854">
    <property type="entry name" value="BFD-like_2Fe2S-bd_dom_sf"/>
</dbReference>
<keyword evidence="9" id="KW-0411">Iron-sulfur</keyword>